<sequence>MDVNQGRVTGFGAISQEDARETERLQAILLEEELNSLSMPKDKERISIIKNRLEAIRRLAESKD</sequence>
<proteinExistence type="predicted"/>
<organism evidence="1 2">
    <name type="scientific">Bacteroides clarus</name>
    <dbReference type="NCBI Taxonomy" id="626929"/>
    <lineage>
        <taxon>Bacteria</taxon>
        <taxon>Pseudomonadati</taxon>
        <taxon>Bacteroidota</taxon>
        <taxon>Bacteroidia</taxon>
        <taxon>Bacteroidales</taxon>
        <taxon>Bacteroidaceae</taxon>
        <taxon>Bacteroides</taxon>
    </lineage>
</organism>
<evidence type="ECO:0000313" key="1">
    <source>
        <dbReference type="EMBL" id="RGV53867.1"/>
    </source>
</evidence>
<comment type="caution">
    <text evidence="1">The sequence shown here is derived from an EMBL/GenBank/DDBJ whole genome shotgun (WGS) entry which is preliminary data.</text>
</comment>
<gene>
    <name evidence="1" type="ORF">DWW09_09820</name>
</gene>
<protein>
    <submittedName>
        <fullName evidence="1">Uncharacterized protein</fullName>
    </submittedName>
</protein>
<accession>A0A412Y8R4</accession>
<evidence type="ECO:0000313" key="2">
    <source>
        <dbReference type="Proteomes" id="UP000284366"/>
    </source>
</evidence>
<name>A0A412Y8R4_9BACE</name>
<dbReference type="AlphaFoldDB" id="A0A412Y8R4"/>
<dbReference type="EMBL" id="QRZG01000014">
    <property type="protein sequence ID" value="RGV53867.1"/>
    <property type="molecule type" value="Genomic_DNA"/>
</dbReference>
<dbReference type="Proteomes" id="UP000284366">
    <property type="component" value="Unassembled WGS sequence"/>
</dbReference>
<reference evidence="1 2" key="1">
    <citation type="submission" date="2018-08" db="EMBL/GenBank/DDBJ databases">
        <title>A genome reference for cultivated species of the human gut microbiota.</title>
        <authorList>
            <person name="Zou Y."/>
            <person name="Xue W."/>
            <person name="Luo G."/>
        </authorList>
    </citation>
    <scope>NUCLEOTIDE SEQUENCE [LARGE SCALE GENOMIC DNA]</scope>
    <source>
        <strain evidence="1 2">AF14-27</strain>
    </source>
</reference>
<dbReference type="RefSeq" id="WP_118046816.1">
    <property type="nucleotide sequence ID" value="NZ_JAQCUW010000015.1"/>
</dbReference>